<dbReference type="InterPro" id="IPR017452">
    <property type="entry name" value="GPCR_Rhodpsn_7TM"/>
</dbReference>
<feature type="transmembrane region" description="Helical" evidence="10">
    <location>
        <begin position="158"/>
        <end position="179"/>
    </location>
</feature>
<gene>
    <name evidence="12" type="ORF">chiPu_0019433</name>
</gene>
<proteinExistence type="inferred from homology"/>
<keyword evidence="4 10" id="KW-1133">Transmembrane helix</keyword>
<evidence type="ECO:0000256" key="8">
    <source>
        <dbReference type="ARBA" id="ARBA00023224"/>
    </source>
</evidence>
<reference evidence="12 13" key="1">
    <citation type="journal article" date="2018" name="Nat. Ecol. Evol.">
        <title>Shark genomes provide insights into elasmobranch evolution and the origin of vertebrates.</title>
        <authorList>
            <person name="Hara Y"/>
            <person name="Yamaguchi K"/>
            <person name="Onimaru K"/>
            <person name="Kadota M"/>
            <person name="Koyanagi M"/>
            <person name="Keeley SD"/>
            <person name="Tatsumi K"/>
            <person name="Tanaka K"/>
            <person name="Motone F"/>
            <person name="Kageyama Y"/>
            <person name="Nozu R"/>
            <person name="Adachi N"/>
            <person name="Nishimura O"/>
            <person name="Nakagawa R"/>
            <person name="Tanegashima C"/>
            <person name="Kiyatake I"/>
            <person name="Matsumoto R"/>
            <person name="Murakumo K"/>
            <person name="Nishida K"/>
            <person name="Terakita A"/>
            <person name="Kuratani S"/>
            <person name="Sato K"/>
            <person name="Hyodo S Kuraku.S."/>
        </authorList>
    </citation>
    <scope>NUCLEOTIDE SEQUENCE [LARGE SCALE GENOMIC DNA]</scope>
</reference>
<dbReference type="SUPFAM" id="SSF81321">
    <property type="entry name" value="Family A G protein-coupled receptor-like"/>
    <property type="match status" value="1"/>
</dbReference>
<dbReference type="PROSITE" id="PS00237">
    <property type="entry name" value="G_PROTEIN_RECEP_F1_1"/>
    <property type="match status" value="1"/>
</dbReference>
<dbReference type="GO" id="GO:0038036">
    <property type="term" value="F:sphingosine-1-phosphate receptor activity"/>
    <property type="evidence" value="ECO:0007669"/>
    <property type="project" value="InterPro"/>
</dbReference>
<evidence type="ECO:0000256" key="2">
    <source>
        <dbReference type="ARBA" id="ARBA00022475"/>
    </source>
</evidence>
<name>A0A401RRV1_CHIPU</name>
<feature type="transmembrane region" description="Helical" evidence="10">
    <location>
        <begin position="199"/>
        <end position="223"/>
    </location>
</feature>
<sequence>MGEPLCTASEGSFNNYYNRQLISFHYNHTGKLADPKYKSQGLSVTSVVFIILCSFIILENLLVLVAICRYKKFHSAMFYFIGNLALSDLFAGIAYIFNIVFSGSQTMKLTPLQWFIREGTMFVALAASVLSLLAIAIERHAAIVKVKLYSGDKNTRMCLLIGSCWIASVLLGGLPVMGWNCLCHVNGCSTVLPLFSKNYILFCITLLSIILLSIVILYVRIYLIVRSSHCETAAPQTLALLKTVTIVLGVFIICWAPTFIMLLLDFAYTESNLKILHKAEIFLALSTLNSAMNPIIYTLRSRDMRRAFLRILCCCSMMENKTRFDSCFPSLRHTSTLDRSYHKHKMADSPTMPECTTFV</sequence>
<keyword evidence="8 9" id="KW-0807">Transducer</keyword>
<evidence type="ECO:0000259" key="11">
    <source>
        <dbReference type="PROSITE" id="PS50262"/>
    </source>
</evidence>
<dbReference type="PROSITE" id="PS50262">
    <property type="entry name" value="G_PROTEIN_RECEP_F1_2"/>
    <property type="match status" value="1"/>
</dbReference>
<keyword evidence="7" id="KW-0325">Glycoprotein</keyword>
<feature type="transmembrane region" description="Helical" evidence="10">
    <location>
        <begin position="42"/>
        <end position="66"/>
    </location>
</feature>
<dbReference type="AlphaFoldDB" id="A0A401RRV1"/>
<comment type="subcellular location">
    <subcellularLocation>
        <location evidence="1">Cell membrane</location>
        <topology evidence="1">Multi-pass membrane protein</topology>
    </subcellularLocation>
</comment>
<dbReference type="GO" id="GO:0005886">
    <property type="term" value="C:plasma membrane"/>
    <property type="evidence" value="ECO:0007669"/>
    <property type="project" value="UniProtKB-SubCell"/>
</dbReference>
<protein>
    <recommendedName>
        <fullName evidence="11">G-protein coupled receptors family 1 profile domain-containing protein</fullName>
    </recommendedName>
</protein>
<dbReference type="Proteomes" id="UP000287033">
    <property type="component" value="Unassembled WGS sequence"/>
</dbReference>
<evidence type="ECO:0000256" key="6">
    <source>
        <dbReference type="ARBA" id="ARBA00023136"/>
    </source>
</evidence>
<evidence type="ECO:0000256" key="5">
    <source>
        <dbReference type="ARBA" id="ARBA00023040"/>
    </source>
</evidence>
<evidence type="ECO:0000256" key="3">
    <source>
        <dbReference type="ARBA" id="ARBA00022692"/>
    </source>
</evidence>
<evidence type="ECO:0000256" key="10">
    <source>
        <dbReference type="SAM" id="Phobius"/>
    </source>
</evidence>
<dbReference type="EMBL" id="BEZZ01001986">
    <property type="protein sequence ID" value="GCC20865.1"/>
    <property type="molecule type" value="Genomic_DNA"/>
</dbReference>
<keyword evidence="9" id="KW-0675">Receptor</keyword>
<accession>A0A401RRV1</accession>
<feature type="transmembrane region" description="Helical" evidence="10">
    <location>
        <begin position="281"/>
        <end position="299"/>
    </location>
</feature>
<keyword evidence="5 9" id="KW-0297">G-protein coupled receptor</keyword>
<keyword evidence="13" id="KW-1185">Reference proteome</keyword>
<dbReference type="PRINTS" id="PR00237">
    <property type="entry name" value="GPCRRHODOPSN"/>
</dbReference>
<dbReference type="PRINTS" id="PR01523">
    <property type="entry name" value="S1PRECEPTOR"/>
</dbReference>
<evidence type="ECO:0000313" key="12">
    <source>
        <dbReference type="EMBL" id="GCC20865.1"/>
    </source>
</evidence>
<dbReference type="OMA" id="MNICPSA"/>
<feature type="transmembrane region" description="Helical" evidence="10">
    <location>
        <begin position="78"/>
        <end position="101"/>
    </location>
</feature>
<dbReference type="STRING" id="137246.A0A401RRV1"/>
<keyword evidence="6 10" id="KW-0472">Membrane</keyword>
<evidence type="ECO:0000313" key="13">
    <source>
        <dbReference type="Proteomes" id="UP000287033"/>
    </source>
</evidence>
<keyword evidence="3 9" id="KW-0812">Transmembrane</keyword>
<dbReference type="PRINTS" id="PR00642">
    <property type="entry name" value="EDG1RECEPTOR"/>
</dbReference>
<dbReference type="OrthoDB" id="10051098at2759"/>
<dbReference type="Gene3D" id="1.20.1070.10">
    <property type="entry name" value="Rhodopsin 7-helix transmembrane proteins"/>
    <property type="match status" value="1"/>
</dbReference>
<dbReference type="InterPro" id="IPR000276">
    <property type="entry name" value="GPCR_Rhodpsn"/>
</dbReference>
<evidence type="ECO:0000256" key="7">
    <source>
        <dbReference type="ARBA" id="ARBA00023180"/>
    </source>
</evidence>
<feature type="domain" description="G-protein coupled receptors family 1 profile" evidence="11">
    <location>
        <begin position="59"/>
        <end position="297"/>
    </location>
</feature>
<comment type="caution">
    <text evidence="12">The sequence shown here is derived from an EMBL/GenBank/DDBJ whole genome shotgun (WGS) entry which is preliminary data.</text>
</comment>
<feature type="transmembrane region" description="Helical" evidence="10">
    <location>
        <begin position="244"/>
        <end position="269"/>
    </location>
</feature>
<evidence type="ECO:0000256" key="4">
    <source>
        <dbReference type="ARBA" id="ARBA00022989"/>
    </source>
</evidence>
<organism evidence="12 13">
    <name type="scientific">Chiloscyllium punctatum</name>
    <name type="common">Brownbanded bambooshark</name>
    <name type="synonym">Hemiscyllium punctatum</name>
    <dbReference type="NCBI Taxonomy" id="137246"/>
    <lineage>
        <taxon>Eukaryota</taxon>
        <taxon>Metazoa</taxon>
        <taxon>Chordata</taxon>
        <taxon>Craniata</taxon>
        <taxon>Vertebrata</taxon>
        <taxon>Chondrichthyes</taxon>
        <taxon>Elasmobranchii</taxon>
        <taxon>Galeomorphii</taxon>
        <taxon>Galeoidea</taxon>
        <taxon>Orectolobiformes</taxon>
        <taxon>Hemiscylliidae</taxon>
        <taxon>Chiloscyllium</taxon>
    </lineage>
</organism>
<dbReference type="InterPro" id="IPR004061">
    <property type="entry name" value="S1P_rcpt"/>
</dbReference>
<evidence type="ECO:0000256" key="1">
    <source>
        <dbReference type="ARBA" id="ARBA00004651"/>
    </source>
</evidence>
<dbReference type="SMART" id="SM01381">
    <property type="entry name" value="7TM_GPCR_Srsx"/>
    <property type="match status" value="1"/>
</dbReference>
<feature type="transmembrane region" description="Helical" evidence="10">
    <location>
        <begin position="121"/>
        <end position="137"/>
    </location>
</feature>
<dbReference type="Pfam" id="PF00001">
    <property type="entry name" value="7tm_1"/>
    <property type="match status" value="1"/>
</dbReference>
<keyword evidence="2" id="KW-1003">Cell membrane</keyword>
<comment type="similarity">
    <text evidence="9">Belongs to the G-protein coupled receptor 1 family.</text>
</comment>
<evidence type="ECO:0000256" key="9">
    <source>
        <dbReference type="RuleBase" id="RU000688"/>
    </source>
</evidence>
<dbReference type="PANTHER" id="PTHR22750">
    <property type="entry name" value="G-PROTEIN COUPLED RECEPTOR"/>
    <property type="match status" value="1"/>
</dbReference>